<dbReference type="PANTHER" id="PTHR11014:SF63">
    <property type="entry name" value="METALLOPEPTIDASE, PUTATIVE (AFU_ORTHOLOGUE AFUA_6G09600)-RELATED"/>
    <property type="match status" value="1"/>
</dbReference>
<name>A0A0B7GVQ4_TREPH</name>
<evidence type="ECO:0000313" key="4">
    <source>
        <dbReference type="Proteomes" id="UP000042527"/>
    </source>
</evidence>
<dbReference type="OrthoDB" id="9776731at2"/>
<sequence length="387" mass="42524">MFLTKANELKEKTIGIRRALHQIPEVGLNLPKTKAYVKAKLEGLGLKVKELGESGLSTIIEGNGDGKTLLLRADMDALPMCENSHLPFSAQGAEAHTCGHDLHTAMLLTAAEILIEHKNEFPGKVKLMFQPAEEIFKGSKMMIKEGILENPKVDAALAMHTNLDESPGSFGYNLGYMTTSCDNFKIDITGKGAHGAYPHTGIDPINAAVNIYQNFAELLSRENPPQATTTLTFGELSAGSSSNIIPETARMQGTMRTYDPDVREKMKKRMGEILEGIAKTTGCKIEIDYFSGVPSLYSNPELTREIVEIVTEKCPEIKILPNAKIMASEDMADISVKVPTTYLMMNCKVDGINVSHHNHGVLFNEDAMPYGVDVFTTVAIEWLKRHK</sequence>
<dbReference type="FunFam" id="3.30.70.360:FF:000001">
    <property type="entry name" value="N-acetyldiaminopimelate deacetylase"/>
    <property type="match status" value="1"/>
</dbReference>
<dbReference type="SUPFAM" id="SSF53187">
    <property type="entry name" value="Zn-dependent exopeptidases"/>
    <property type="match status" value="1"/>
</dbReference>
<keyword evidence="1 3" id="KW-0378">Hydrolase</keyword>
<dbReference type="Pfam" id="PF07687">
    <property type="entry name" value="M20_dimer"/>
    <property type="match status" value="1"/>
</dbReference>
<keyword evidence="2" id="KW-0464">Manganese</keyword>
<dbReference type="RefSeq" id="WP_039943564.1">
    <property type="nucleotide sequence ID" value="NZ_CDNC01000012.1"/>
</dbReference>
<feature type="binding site" evidence="2">
    <location>
        <position position="160"/>
    </location>
    <ligand>
        <name>Mn(2+)</name>
        <dbReference type="ChEBI" id="CHEBI:29035"/>
        <label>2</label>
    </ligand>
</feature>
<evidence type="ECO:0000256" key="2">
    <source>
        <dbReference type="PIRSR" id="PIRSR005962-1"/>
    </source>
</evidence>
<evidence type="ECO:0000256" key="1">
    <source>
        <dbReference type="ARBA" id="ARBA00022801"/>
    </source>
</evidence>
<reference evidence="4" key="1">
    <citation type="submission" date="2015-01" db="EMBL/GenBank/DDBJ databases">
        <authorList>
            <person name="Manzoor Shahid"/>
            <person name="Zubair Saima"/>
        </authorList>
    </citation>
    <scope>NUCLEOTIDE SEQUENCE [LARGE SCALE GENOMIC DNA]</scope>
    <source>
        <strain evidence="4">V1</strain>
    </source>
</reference>
<dbReference type="Gene3D" id="3.40.630.10">
    <property type="entry name" value="Zn peptidases"/>
    <property type="match status" value="1"/>
</dbReference>
<dbReference type="InterPro" id="IPR011650">
    <property type="entry name" value="Peptidase_M20_dimer"/>
</dbReference>
<dbReference type="EMBL" id="CDNC01000012">
    <property type="protein sequence ID" value="CEM61637.1"/>
    <property type="molecule type" value="Genomic_DNA"/>
</dbReference>
<dbReference type="Pfam" id="PF01546">
    <property type="entry name" value="Peptidase_M20"/>
    <property type="match status" value="1"/>
</dbReference>
<dbReference type="PANTHER" id="PTHR11014">
    <property type="entry name" value="PEPTIDASE M20 FAMILY MEMBER"/>
    <property type="match status" value="1"/>
</dbReference>
<protein>
    <submittedName>
        <fullName evidence="3">Amidohydrolase</fullName>
    </submittedName>
</protein>
<keyword evidence="4" id="KW-1185">Reference proteome</keyword>
<proteinExistence type="predicted"/>
<organism evidence="3 4">
    <name type="scientific">Treponema phagedenis</name>
    <dbReference type="NCBI Taxonomy" id="162"/>
    <lineage>
        <taxon>Bacteria</taxon>
        <taxon>Pseudomonadati</taxon>
        <taxon>Spirochaetota</taxon>
        <taxon>Spirochaetia</taxon>
        <taxon>Spirochaetales</taxon>
        <taxon>Treponemataceae</taxon>
        <taxon>Treponema</taxon>
    </lineage>
</organism>
<accession>A0A0B7GVQ4</accession>
<dbReference type="InterPro" id="IPR002933">
    <property type="entry name" value="Peptidase_M20"/>
</dbReference>
<feature type="binding site" evidence="2">
    <location>
        <position position="100"/>
    </location>
    <ligand>
        <name>Mn(2+)</name>
        <dbReference type="ChEBI" id="CHEBI:29035"/>
        <label>2</label>
    </ligand>
</feature>
<comment type="cofactor">
    <cofactor evidence="2">
        <name>Mn(2+)</name>
        <dbReference type="ChEBI" id="CHEBI:29035"/>
    </cofactor>
    <text evidence="2">The Mn(2+) ion enhances activity.</text>
</comment>
<gene>
    <name evidence="3" type="ORF">TPHV1_20174</name>
</gene>
<dbReference type="GO" id="GO:0019877">
    <property type="term" value="P:diaminopimelate biosynthetic process"/>
    <property type="evidence" value="ECO:0007669"/>
    <property type="project" value="UniProtKB-ARBA"/>
</dbReference>
<evidence type="ECO:0000313" key="3">
    <source>
        <dbReference type="EMBL" id="CEM61637.1"/>
    </source>
</evidence>
<feature type="binding site" evidence="2">
    <location>
        <position position="134"/>
    </location>
    <ligand>
        <name>Mn(2+)</name>
        <dbReference type="ChEBI" id="CHEBI:29035"/>
        <label>2</label>
    </ligand>
</feature>
<dbReference type="AlphaFoldDB" id="A0A0B7GVQ4"/>
<dbReference type="InterPro" id="IPR017439">
    <property type="entry name" value="Amidohydrolase"/>
</dbReference>
<dbReference type="InterPro" id="IPR036264">
    <property type="entry name" value="Bact_exopeptidase_dim_dom"/>
</dbReference>
<keyword evidence="2" id="KW-0479">Metal-binding</keyword>
<dbReference type="CDD" id="cd03886">
    <property type="entry name" value="M20_Acy1"/>
    <property type="match status" value="1"/>
</dbReference>
<dbReference type="GO" id="GO:0050118">
    <property type="term" value="F:N-acetyldiaminopimelate deacetylase activity"/>
    <property type="evidence" value="ECO:0007669"/>
    <property type="project" value="UniProtKB-ARBA"/>
</dbReference>
<feature type="binding site" evidence="2">
    <location>
        <position position="98"/>
    </location>
    <ligand>
        <name>Mn(2+)</name>
        <dbReference type="ChEBI" id="CHEBI:29035"/>
        <label>2</label>
    </ligand>
</feature>
<dbReference type="Gene3D" id="3.30.70.360">
    <property type="match status" value="1"/>
</dbReference>
<dbReference type="SUPFAM" id="SSF55031">
    <property type="entry name" value="Bacterial exopeptidase dimerisation domain"/>
    <property type="match status" value="1"/>
</dbReference>
<dbReference type="NCBIfam" id="TIGR01891">
    <property type="entry name" value="amidohydrolases"/>
    <property type="match status" value="1"/>
</dbReference>
<dbReference type="PIRSF" id="PIRSF005962">
    <property type="entry name" value="Pept_M20D_amidohydro"/>
    <property type="match status" value="1"/>
</dbReference>
<dbReference type="GO" id="GO:0046872">
    <property type="term" value="F:metal ion binding"/>
    <property type="evidence" value="ECO:0007669"/>
    <property type="project" value="UniProtKB-KW"/>
</dbReference>
<feature type="binding site" evidence="2">
    <location>
        <position position="357"/>
    </location>
    <ligand>
        <name>Mn(2+)</name>
        <dbReference type="ChEBI" id="CHEBI:29035"/>
        <label>2</label>
    </ligand>
</feature>
<dbReference type="Proteomes" id="UP000042527">
    <property type="component" value="Unassembled WGS sequence"/>
</dbReference>